<keyword evidence="6" id="KW-1185">Reference proteome</keyword>
<dbReference type="Gene3D" id="2.10.109.10">
    <property type="entry name" value="Umud Fragment, subunit A"/>
    <property type="match status" value="1"/>
</dbReference>
<evidence type="ECO:0000313" key="5">
    <source>
        <dbReference type="EMBL" id="SGZ03383.1"/>
    </source>
</evidence>
<evidence type="ECO:0000256" key="2">
    <source>
        <dbReference type="ARBA" id="ARBA00023125"/>
    </source>
</evidence>
<reference evidence="5 6" key="1">
    <citation type="submission" date="2016-11" db="EMBL/GenBank/DDBJ databases">
        <authorList>
            <person name="Klemetsen T."/>
        </authorList>
    </citation>
    <scope>NUCLEOTIDE SEQUENCE [LARGE SCALE GENOMIC DNA]</scope>
    <source>
        <strain evidence="5">MT 2528</strain>
    </source>
</reference>
<accession>A0ABY1HJW1</accession>
<dbReference type="RefSeq" id="WP_075532072.1">
    <property type="nucleotide sequence ID" value="NZ_CAWRCN010000012.1"/>
</dbReference>
<evidence type="ECO:0000259" key="4">
    <source>
        <dbReference type="PROSITE" id="PS50943"/>
    </source>
</evidence>
<feature type="domain" description="HTH cro/C1-type" evidence="4">
    <location>
        <begin position="8"/>
        <end position="62"/>
    </location>
</feature>
<sequence length="213" mass="23498">MNSIGDRIKELRLKQRMTQKELAKAVGVTSTAVSQWERSENEPKGKNLAKLSSKLKTTIDWLSIALPPPVAMVEHSELICSLVSFYPTVSAAGGSGTCVSEVSEDYTAIPNSALKGKNINDIACITVAGDSMSPVAPDGSIIAIDRKDNMIRDGKIYVFRHEGLLRVKLLKQKPYQLQVHSLNPEYEDELYDLDSLSDFDIVGRVFWVSLSLL</sequence>
<dbReference type="SUPFAM" id="SSF47413">
    <property type="entry name" value="lambda repressor-like DNA-binding domains"/>
    <property type="match status" value="1"/>
</dbReference>
<evidence type="ECO:0000313" key="6">
    <source>
        <dbReference type="Proteomes" id="UP000182660"/>
    </source>
</evidence>
<dbReference type="PANTHER" id="PTHR40661:SF2">
    <property type="entry name" value="HTH-TYPE TRANSCRIPTIONAL REGULATOR PRTR"/>
    <property type="match status" value="1"/>
</dbReference>
<evidence type="ECO:0000256" key="1">
    <source>
        <dbReference type="ARBA" id="ARBA00023015"/>
    </source>
</evidence>
<dbReference type="Gene3D" id="1.10.260.40">
    <property type="entry name" value="lambda repressor-like DNA-binding domains"/>
    <property type="match status" value="1"/>
</dbReference>
<dbReference type="CDD" id="cd00093">
    <property type="entry name" value="HTH_XRE"/>
    <property type="match status" value="1"/>
</dbReference>
<keyword evidence="1" id="KW-0805">Transcription regulation</keyword>
<gene>
    <name evidence="5" type="ORF">MT2528_4589</name>
</gene>
<dbReference type="InterPro" id="IPR015927">
    <property type="entry name" value="Peptidase_S24_S26A/B/C"/>
</dbReference>
<comment type="caution">
    <text evidence="5">The sequence shown here is derived from an EMBL/GenBank/DDBJ whole genome shotgun (WGS) entry which is preliminary data.</text>
</comment>
<dbReference type="PROSITE" id="PS50943">
    <property type="entry name" value="HTH_CROC1"/>
    <property type="match status" value="1"/>
</dbReference>
<keyword evidence="2" id="KW-0238">DNA-binding</keyword>
<proteinExistence type="predicted"/>
<dbReference type="CDD" id="cd06529">
    <property type="entry name" value="S24_LexA-like"/>
    <property type="match status" value="1"/>
</dbReference>
<dbReference type="SMART" id="SM00530">
    <property type="entry name" value="HTH_XRE"/>
    <property type="match status" value="1"/>
</dbReference>
<dbReference type="InterPro" id="IPR036286">
    <property type="entry name" value="LexA/Signal_pep-like_sf"/>
</dbReference>
<keyword evidence="3" id="KW-0804">Transcription</keyword>
<evidence type="ECO:0000256" key="3">
    <source>
        <dbReference type="ARBA" id="ARBA00023163"/>
    </source>
</evidence>
<name>A0ABY1HJW1_9GAMM</name>
<organism evidence="5 6">
    <name type="scientific">Moritella viscosa</name>
    <dbReference type="NCBI Taxonomy" id="80854"/>
    <lineage>
        <taxon>Bacteria</taxon>
        <taxon>Pseudomonadati</taxon>
        <taxon>Pseudomonadota</taxon>
        <taxon>Gammaproteobacteria</taxon>
        <taxon>Alteromonadales</taxon>
        <taxon>Moritellaceae</taxon>
        <taxon>Moritella</taxon>
    </lineage>
</organism>
<dbReference type="SUPFAM" id="SSF51306">
    <property type="entry name" value="LexA/Signal peptidase"/>
    <property type="match status" value="1"/>
</dbReference>
<dbReference type="EMBL" id="FPLJ01000139">
    <property type="protein sequence ID" value="SGZ03383.1"/>
    <property type="molecule type" value="Genomic_DNA"/>
</dbReference>
<dbReference type="InterPro" id="IPR039418">
    <property type="entry name" value="LexA-like"/>
</dbReference>
<dbReference type="Pfam" id="PF01381">
    <property type="entry name" value="HTH_3"/>
    <property type="match status" value="1"/>
</dbReference>
<protein>
    <submittedName>
        <fullName evidence="5">Peptidase, S24-like</fullName>
    </submittedName>
</protein>
<dbReference type="PANTHER" id="PTHR40661">
    <property type="match status" value="1"/>
</dbReference>
<dbReference type="Pfam" id="PF00717">
    <property type="entry name" value="Peptidase_S24"/>
    <property type="match status" value="1"/>
</dbReference>
<dbReference type="Proteomes" id="UP000182660">
    <property type="component" value="Unassembled WGS sequence"/>
</dbReference>
<dbReference type="InterPro" id="IPR001387">
    <property type="entry name" value="Cro/C1-type_HTH"/>
</dbReference>
<dbReference type="InterPro" id="IPR010982">
    <property type="entry name" value="Lambda_DNA-bd_dom_sf"/>
</dbReference>